<reference evidence="7 8" key="1">
    <citation type="journal article" date="2013" name="PLoS ONE">
        <title>Predicting the Proteins of Angomonas deanei, Strigomonas culicis and Their Respective Endosymbionts Reveals New Aspects of the Trypanosomatidae Family.</title>
        <authorList>
            <person name="Motta M.C."/>
            <person name="Martins A.C."/>
            <person name="de Souza S.S."/>
            <person name="Catta-Preta C.M."/>
            <person name="Silva R."/>
            <person name="Klein C.C."/>
            <person name="de Almeida L.G."/>
            <person name="de Lima Cunha O."/>
            <person name="Ciapina L.P."/>
            <person name="Brocchi M."/>
            <person name="Colabardini A.C."/>
            <person name="de Araujo Lima B."/>
            <person name="Machado C.R."/>
            <person name="de Almeida Soares C.M."/>
            <person name="Probst C.M."/>
            <person name="de Menezes C.B."/>
            <person name="Thompson C.E."/>
            <person name="Bartholomeu D.C."/>
            <person name="Gradia D.F."/>
            <person name="Pavoni D.P."/>
            <person name="Grisard E.C."/>
            <person name="Fantinatti-Garboggini F."/>
            <person name="Marchini F.K."/>
            <person name="Rodrigues-Luiz G.F."/>
            <person name="Wagner G."/>
            <person name="Goldman G.H."/>
            <person name="Fietto J.L."/>
            <person name="Elias M.C."/>
            <person name="Goldman M.H."/>
            <person name="Sagot M.F."/>
            <person name="Pereira M."/>
            <person name="Stoco P.H."/>
            <person name="de Mendonca-Neto R.P."/>
            <person name="Teixeira S.M."/>
            <person name="Maciel T.E."/>
            <person name="de Oliveira Mendes T.A."/>
            <person name="Urmenyi T.P."/>
            <person name="de Souza W."/>
            <person name="Schenkman S."/>
            <person name="de Vasconcelos A.T."/>
        </authorList>
    </citation>
    <scope>NUCLEOTIDE SEQUENCE [LARGE SCALE GENOMIC DNA]</scope>
</reference>
<organism evidence="7 8">
    <name type="scientific">Strigomonas culicis</name>
    <dbReference type="NCBI Taxonomy" id="28005"/>
    <lineage>
        <taxon>Eukaryota</taxon>
        <taxon>Discoba</taxon>
        <taxon>Euglenozoa</taxon>
        <taxon>Kinetoplastea</taxon>
        <taxon>Metakinetoplastina</taxon>
        <taxon>Trypanosomatida</taxon>
        <taxon>Trypanosomatidae</taxon>
        <taxon>Strigomonadinae</taxon>
        <taxon>Strigomonas</taxon>
    </lineage>
</organism>
<dbReference type="GO" id="GO:0004722">
    <property type="term" value="F:protein serine/threonine phosphatase activity"/>
    <property type="evidence" value="ECO:0007669"/>
    <property type="project" value="InterPro"/>
</dbReference>
<keyword evidence="2 4" id="KW-0378">Hydrolase</keyword>
<dbReference type="GO" id="GO:0046872">
    <property type="term" value="F:metal ion binding"/>
    <property type="evidence" value="ECO:0007669"/>
    <property type="project" value="UniProtKB-KW"/>
</dbReference>
<dbReference type="CDD" id="cd00143">
    <property type="entry name" value="PP2Cc"/>
    <property type="match status" value="1"/>
</dbReference>
<evidence type="ECO:0000256" key="3">
    <source>
        <dbReference type="ARBA" id="ARBA00022912"/>
    </source>
</evidence>
<dbReference type="Proteomes" id="UP000015354">
    <property type="component" value="Unassembled WGS sequence"/>
</dbReference>
<dbReference type="Pfam" id="PF00481">
    <property type="entry name" value="PP2C"/>
    <property type="match status" value="1"/>
</dbReference>
<evidence type="ECO:0000256" key="1">
    <source>
        <dbReference type="ARBA" id="ARBA00022723"/>
    </source>
</evidence>
<dbReference type="PROSITE" id="PS01032">
    <property type="entry name" value="PPM_1"/>
    <property type="match status" value="1"/>
</dbReference>
<sequence length="447" mass="49044">MSTDVNILPRVLPSELRADTRSPASVCPRPPGHDLQSVGKKRTPSNPITVPYIHQMGKDMMVQKPLPLSNMVESPYGDRRLAAGPFCAADTITPLALEATYGHRIGLPAFDDVNSNGYGVPRCSSSQVGTMNDDTDNAIASAGLSPVTSTWRILEYGVTAEQGTRRTMEDQHTMLAEGIPFFAIYDGHGGKQCAEYLRDHLHSLVLRHRAVRSNPEMALREGILEADRGFLRYCKEQQTDAGCVCAVVMFLRRRIIVGNVGDAEVVLSRGGTPVVLTEKHNPHSNPTEAERILAAGGRLAGRRVGHPKLNPRAVSLAVSRALGDAIFKMDEYTGGTPSGVIAEPYTRSIEMEEQDEFIVIGCDGLWDVFTYQEVVNICRQYMKEGRTPHDITEELVNEALMRGSTDNVTVSFVSLENGNYRSDGLGHERSSFCSITNKSSDCYSFTH</sequence>
<comment type="similarity">
    <text evidence="4">Belongs to the PP2C family.</text>
</comment>
<dbReference type="InterPro" id="IPR036457">
    <property type="entry name" value="PPM-type-like_dom_sf"/>
</dbReference>
<keyword evidence="3 4" id="KW-0904">Protein phosphatase</keyword>
<proteinExistence type="inferred from homology"/>
<evidence type="ECO:0000256" key="2">
    <source>
        <dbReference type="ARBA" id="ARBA00022801"/>
    </source>
</evidence>
<dbReference type="SMART" id="SM00332">
    <property type="entry name" value="PP2Cc"/>
    <property type="match status" value="1"/>
</dbReference>
<feature type="domain" description="PPM-type phosphatase" evidence="6">
    <location>
        <begin position="155"/>
        <end position="415"/>
    </location>
</feature>
<name>S9WMJ8_9TRYP</name>
<feature type="region of interest" description="Disordered" evidence="5">
    <location>
        <begin position="19"/>
        <end position="47"/>
    </location>
</feature>
<dbReference type="PROSITE" id="PS51746">
    <property type="entry name" value="PPM_2"/>
    <property type="match status" value="1"/>
</dbReference>
<keyword evidence="8" id="KW-1185">Reference proteome</keyword>
<dbReference type="PANTHER" id="PTHR47992">
    <property type="entry name" value="PROTEIN PHOSPHATASE"/>
    <property type="match status" value="1"/>
</dbReference>
<dbReference type="InterPro" id="IPR001932">
    <property type="entry name" value="PPM-type_phosphatase-like_dom"/>
</dbReference>
<keyword evidence="1" id="KW-0479">Metal-binding</keyword>
<evidence type="ECO:0000256" key="5">
    <source>
        <dbReference type="SAM" id="MobiDB-lite"/>
    </source>
</evidence>
<protein>
    <submittedName>
        <fullName evidence="7">Protein phosphatase 2C</fullName>
    </submittedName>
</protein>
<evidence type="ECO:0000259" key="6">
    <source>
        <dbReference type="PROSITE" id="PS51746"/>
    </source>
</evidence>
<dbReference type="InterPro" id="IPR015655">
    <property type="entry name" value="PP2C"/>
</dbReference>
<dbReference type="SUPFAM" id="SSF81606">
    <property type="entry name" value="PP2C-like"/>
    <property type="match status" value="1"/>
</dbReference>
<accession>S9WMJ8</accession>
<dbReference type="OrthoDB" id="10264738at2759"/>
<dbReference type="EMBL" id="ATMH01000137">
    <property type="protein sequence ID" value="EPY37160.1"/>
    <property type="molecule type" value="Genomic_DNA"/>
</dbReference>
<gene>
    <name evidence="7" type="ORF">STCU_00137</name>
</gene>
<dbReference type="InterPro" id="IPR000222">
    <property type="entry name" value="PP2C_BS"/>
</dbReference>
<evidence type="ECO:0000256" key="4">
    <source>
        <dbReference type="RuleBase" id="RU003465"/>
    </source>
</evidence>
<evidence type="ECO:0000313" key="7">
    <source>
        <dbReference type="EMBL" id="EPY37160.1"/>
    </source>
</evidence>
<dbReference type="AlphaFoldDB" id="S9WMJ8"/>
<comment type="caution">
    <text evidence="7">The sequence shown here is derived from an EMBL/GenBank/DDBJ whole genome shotgun (WGS) entry which is preliminary data.</text>
</comment>
<dbReference type="Gene3D" id="3.60.40.10">
    <property type="entry name" value="PPM-type phosphatase domain"/>
    <property type="match status" value="1"/>
</dbReference>
<evidence type="ECO:0000313" key="8">
    <source>
        <dbReference type="Proteomes" id="UP000015354"/>
    </source>
</evidence>